<gene>
    <name evidence="4" type="ORF">CFP75_42340</name>
</gene>
<evidence type="ECO:0000259" key="3">
    <source>
        <dbReference type="Pfam" id="PF20611"/>
    </source>
</evidence>
<evidence type="ECO:0000313" key="4">
    <source>
        <dbReference type="EMBL" id="OXM42538.1"/>
    </source>
</evidence>
<protein>
    <recommendedName>
        <fullName evidence="3">DUF6801 domain-containing protein</fullName>
    </recommendedName>
</protein>
<evidence type="ECO:0000256" key="1">
    <source>
        <dbReference type="SAM" id="MobiDB-lite"/>
    </source>
</evidence>
<evidence type="ECO:0000256" key="2">
    <source>
        <dbReference type="SAM" id="SignalP"/>
    </source>
</evidence>
<reference evidence="4 5" key="1">
    <citation type="submission" date="2017-07" db="EMBL/GenBank/DDBJ databases">
        <title>Amycolatopsis alba DSM 44262 Genome sequencing and assembly.</title>
        <authorList>
            <person name="Kaur N."/>
            <person name="Mayilraj S."/>
        </authorList>
    </citation>
    <scope>NUCLEOTIDE SEQUENCE [LARGE SCALE GENOMIC DNA]</scope>
    <source>
        <strain evidence="4 5">DSM 44262</strain>
    </source>
</reference>
<dbReference type="RefSeq" id="WP_026467532.1">
    <property type="nucleotide sequence ID" value="NZ_KB913032.1"/>
</dbReference>
<feature type="region of interest" description="Disordered" evidence="1">
    <location>
        <begin position="172"/>
        <end position="244"/>
    </location>
</feature>
<dbReference type="Proteomes" id="UP000215563">
    <property type="component" value="Unassembled WGS sequence"/>
</dbReference>
<proteinExistence type="predicted"/>
<evidence type="ECO:0000313" key="5">
    <source>
        <dbReference type="Proteomes" id="UP000215563"/>
    </source>
</evidence>
<comment type="caution">
    <text evidence="4">The sequence shown here is derived from an EMBL/GenBank/DDBJ whole genome shotgun (WGS) entry which is preliminary data.</text>
</comment>
<dbReference type="InterPro" id="IPR046542">
    <property type="entry name" value="DUF6801"/>
</dbReference>
<accession>A0A229R7A8</accession>
<keyword evidence="5" id="KW-1185">Reference proteome</keyword>
<feature type="compositionally biased region" description="Low complexity" evidence="1">
    <location>
        <begin position="212"/>
        <end position="241"/>
    </location>
</feature>
<dbReference type="EMBL" id="NMQU01000193">
    <property type="protein sequence ID" value="OXM42538.1"/>
    <property type="molecule type" value="Genomic_DNA"/>
</dbReference>
<sequence>MSHRRGTKKAVAAAAAGAVGLATAVLVVGAQSSVADPISLPLNYHCNLPLVGSQSLKVVINTDLPLSVKTGQPTGTFDIKAISTINADTVSGLNLIGATTLEGQAIAAATVAAPGLNLPVKVPNDIAKQNIPATGEMTVNAAGKTPSLTFNQPGEAKITVGDLQLKVTPRKADGSVTGITPDGTIDAPCTQDPGQNNTLATIKIGDGGGGTTTPTTTPTTPTTTPTTPTTTPTTPTTPTTTPGGGAIKYSFGIKGQTALKSLGSTAPINGGFDADVDLASKTFTGDLKLDPSHTDFKLFGFLQGGSDIKVEQVGKQTGELVGTGFKAHIKFNVFLPSVQIFGIPISSDPKCGTVSPSTSEMTTGPDFDLLKGGKLTGTYSLSALQNCGQLNDWVSAFAKSDGNTLDLNLTKK</sequence>
<dbReference type="Pfam" id="PF20611">
    <property type="entry name" value="DUF6801"/>
    <property type="match status" value="1"/>
</dbReference>
<dbReference type="OrthoDB" id="4863392at2"/>
<name>A0A229R7A8_AMYAL</name>
<feature type="chain" id="PRO_5039345982" description="DUF6801 domain-containing protein" evidence="2">
    <location>
        <begin position="25"/>
        <end position="412"/>
    </location>
</feature>
<feature type="signal peptide" evidence="2">
    <location>
        <begin position="1"/>
        <end position="24"/>
    </location>
</feature>
<feature type="domain" description="DUF6801" evidence="3">
    <location>
        <begin position="43"/>
        <end position="200"/>
    </location>
</feature>
<keyword evidence="2" id="KW-0732">Signal</keyword>
<organism evidence="4 5">
    <name type="scientific">Amycolatopsis alba DSM 44262</name>
    <dbReference type="NCBI Taxonomy" id="1125972"/>
    <lineage>
        <taxon>Bacteria</taxon>
        <taxon>Bacillati</taxon>
        <taxon>Actinomycetota</taxon>
        <taxon>Actinomycetes</taxon>
        <taxon>Pseudonocardiales</taxon>
        <taxon>Pseudonocardiaceae</taxon>
        <taxon>Amycolatopsis</taxon>
    </lineage>
</organism>
<dbReference type="AlphaFoldDB" id="A0A229R7A8"/>